<feature type="domain" description="TonB C-terminal" evidence="12">
    <location>
        <begin position="133"/>
        <end position="225"/>
    </location>
</feature>
<evidence type="ECO:0000313" key="13">
    <source>
        <dbReference type="EMBL" id="MBB5019223.1"/>
    </source>
</evidence>
<feature type="compositionally biased region" description="Polar residues" evidence="10">
    <location>
        <begin position="85"/>
        <end position="106"/>
    </location>
</feature>
<dbReference type="Gene3D" id="3.30.1150.10">
    <property type="match status" value="1"/>
</dbReference>
<comment type="caution">
    <text evidence="13">The sequence shown here is derived from an EMBL/GenBank/DDBJ whole genome shotgun (WGS) entry which is preliminary data.</text>
</comment>
<gene>
    <name evidence="13" type="ORF">HNQ59_002521</name>
</gene>
<keyword evidence="4" id="KW-1003">Cell membrane</keyword>
<keyword evidence="6 11" id="KW-0812">Transmembrane</keyword>
<feature type="transmembrane region" description="Helical" evidence="11">
    <location>
        <begin position="6"/>
        <end position="26"/>
    </location>
</feature>
<evidence type="ECO:0000259" key="12">
    <source>
        <dbReference type="PROSITE" id="PS52015"/>
    </source>
</evidence>
<name>A0A840MSG5_9PROT</name>
<dbReference type="GO" id="GO:0015031">
    <property type="term" value="P:protein transport"/>
    <property type="evidence" value="ECO:0007669"/>
    <property type="project" value="UniProtKB-KW"/>
</dbReference>
<dbReference type="Pfam" id="PF03544">
    <property type="entry name" value="TonB_C"/>
    <property type="match status" value="1"/>
</dbReference>
<reference evidence="13 14" key="1">
    <citation type="submission" date="2020-08" db="EMBL/GenBank/DDBJ databases">
        <title>Genomic Encyclopedia of Type Strains, Phase IV (KMG-IV): sequencing the most valuable type-strain genomes for metagenomic binning, comparative biology and taxonomic classification.</title>
        <authorList>
            <person name="Goeker M."/>
        </authorList>
    </citation>
    <scope>NUCLEOTIDE SEQUENCE [LARGE SCALE GENOMIC DNA]</scope>
    <source>
        <strain evidence="13 14">DSM 27165</strain>
    </source>
</reference>
<comment type="similarity">
    <text evidence="2">Belongs to the TonB family.</text>
</comment>
<dbReference type="GO" id="GO:0031992">
    <property type="term" value="F:energy transducer activity"/>
    <property type="evidence" value="ECO:0007669"/>
    <property type="project" value="TreeGrafter"/>
</dbReference>
<evidence type="ECO:0000256" key="3">
    <source>
        <dbReference type="ARBA" id="ARBA00022448"/>
    </source>
</evidence>
<dbReference type="PANTHER" id="PTHR33446:SF2">
    <property type="entry name" value="PROTEIN TONB"/>
    <property type="match status" value="1"/>
</dbReference>
<evidence type="ECO:0000256" key="1">
    <source>
        <dbReference type="ARBA" id="ARBA00004383"/>
    </source>
</evidence>
<evidence type="ECO:0000256" key="8">
    <source>
        <dbReference type="ARBA" id="ARBA00022989"/>
    </source>
</evidence>
<feature type="compositionally biased region" description="Pro residues" evidence="10">
    <location>
        <begin position="51"/>
        <end position="70"/>
    </location>
</feature>
<dbReference type="PANTHER" id="PTHR33446">
    <property type="entry name" value="PROTEIN TONB-RELATED"/>
    <property type="match status" value="1"/>
</dbReference>
<dbReference type="SUPFAM" id="SSF74653">
    <property type="entry name" value="TolA/TonB C-terminal domain"/>
    <property type="match status" value="1"/>
</dbReference>
<dbReference type="InterPro" id="IPR006260">
    <property type="entry name" value="TonB/TolA_C"/>
</dbReference>
<dbReference type="EMBL" id="JACHHY010000015">
    <property type="protein sequence ID" value="MBB5019223.1"/>
    <property type="molecule type" value="Genomic_DNA"/>
</dbReference>
<evidence type="ECO:0000256" key="6">
    <source>
        <dbReference type="ARBA" id="ARBA00022692"/>
    </source>
</evidence>
<sequence>MNRNPNLISSGVAIALHIAVIGALVVNRPSVETAPRLDYVEMISAVAAPAEPAPATPPKPSTPEPSPTKPAPVRQAVVTRPMLTNDKSATEQAPTASATETVSEPQPTLVAAAHPAPVTPTSVEKPAPAVETQPVFSAAYLSNPKPAYPPLSLELQEQGTVMVRAQVSEKGLPISVEVSSSSGFPRLDKAALEAVRRWKFVPAKRGEEPIVGSVLIPLKFNLYQA</sequence>
<dbReference type="GO" id="GO:0055085">
    <property type="term" value="P:transmembrane transport"/>
    <property type="evidence" value="ECO:0007669"/>
    <property type="project" value="InterPro"/>
</dbReference>
<feature type="region of interest" description="Disordered" evidence="10">
    <location>
        <begin position="50"/>
        <end position="106"/>
    </location>
</feature>
<organism evidence="13 14">
    <name type="scientific">Chitinivorax tropicus</name>
    <dbReference type="NCBI Taxonomy" id="714531"/>
    <lineage>
        <taxon>Bacteria</taxon>
        <taxon>Pseudomonadati</taxon>
        <taxon>Pseudomonadota</taxon>
        <taxon>Betaproteobacteria</taxon>
        <taxon>Chitinivorax</taxon>
    </lineage>
</organism>
<dbReference type="NCBIfam" id="TIGR01352">
    <property type="entry name" value="tonB_Cterm"/>
    <property type="match status" value="1"/>
</dbReference>
<proteinExistence type="inferred from homology"/>
<keyword evidence="3" id="KW-0813">Transport</keyword>
<keyword evidence="8 11" id="KW-1133">Transmembrane helix</keyword>
<evidence type="ECO:0000256" key="2">
    <source>
        <dbReference type="ARBA" id="ARBA00006555"/>
    </source>
</evidence>
<dbReference type="InterPro" id="IPR037682">
    <property type="entry name" value="TonB_C"/>
</dbReference>
<accession>A0A840MSG5</accession>
<keyword evidence="9 11" id="KW-0472">Membrane</keyword>
<evidence type="ECO:0000256" key="11">
    <source>
        <dbReference type="SAM" id="Phobius"/>
    </source>
</evidence>
<evidence type="ECO:0000313" key="14">
    <source>
        <dbReference type="Proteomes" id="UP000575898"/>
    </source>
</evidence>
<comment type="subcellular location">
    <subcellularLocation>
        <location evidence="1">Cell inner membrane</location>
        <topology evidence="1">Single-pass membrane protein</topology>
        <orientation evidence="1">Periplasmic side</orientation>
    </subcellularLocation>
</comment>
<keyword evidence="5" id="KW-0997">Cell inner membrane</keyword>
<dbReference type="PROSITE" id="PS52015">
    <property type="entry name" value="TONB_CTD"/>
    <property type="match status" value="1"/>
</dbReference>
<dbReference type="AlphaFoldDB" id="A0A840MSG5"/>
<keyword evidence="7" id="KW-0653">Protein transport</keyword>
<evidence type="ECO:0000256" key="9">
    <source>
        <dbReference type="ARBA" id="ARBA00023136"/>
    </source>
</evidence>
<evidence type="ECO:0000256" key="10">
    <source>
        <dbReference type="SAM" id="MobiDB-lite"/>
    </source>
</evidence>
<dbReference type="InterPro" id="IPR051045">
    <property type="entry name" value="TonB-dependent_transducer"/>
</dbReference>
<evidence type="ECO:0000256" key="7">
    <source>
        <dbReference type="ARBA" id="ARBA00022927"/>
    </source>
</evidence>
<protein>
    <submittedName>
        <fullName evidence="13">Protein TonB</fullName>
    </submittedName>
</protein>
<evidence type="ECO:0000256" key="4">
    <source>
        <dbReference type="ARBA" id="ARBA00022475"/>
    </source>
</evidence>
<evidence type="ECO:0000256" key="5">
    <source>
        <dbReference type="ARBA" id="ARBA00022519"/>
    </source>
</evidence>
<dbReference type="Proteomes" id="UP000575898">
    <property type="component" value="Unassembled WGS sequence"/>
</dbReference>
<keyword evidence="14" id="KW-1185">Reference proteome</keyword>
<dbReference type="GO" id="GO:0098797">
    <property type="term" value="C:plasma membrane protein complex"/>
    <property type="evidence" value="ECO:0007669"/>
    <property type="project" value="TreeGrafter"/>
</dbReference>